<dbReference type="Proteomes" id="UP000095003">
    <property type="component" value="Unassembled WGS sequence"/>
</dbReference>
<dbReference type="OrthoDB" id="1669200at2"/>
<dbReference type="GeneID" id="93304422"/>
<proteinExistence type="predicted"/>
<evidence type="ECO:0000256" key="1">
    <source>
        <dbReference type="PROSITE-ProRule" id="PRU00110"/>
    </source>
</evidence>
<dbReference type="RefSeq" id="WP_044967672.1">
    <property type="nucleotide sequence ID" value="NZ_BAABXS010000001.1"/>
</dbReference>
<evidence type="ECO:0000313" key="4">
    <source>
        <dbReference type="EMBL" id="ODM12252.1"/>
    </source>
</evidence>
<name>A0A1E3AFV9_9FIRM</name>
<evidence type="ECO:0000259" key="2">
    <source>
        <dbReference type="PROSITE" id="PS50894"/>
    </source>
</evidence>
<dbReference type="AlphaFoldDB" id="A0A1E3AFV9"/>
<sequence>MNEENKKLLLEAGVDLDRTMERFMNNEGLYLKFLKRFPEDPNFAQMKENIAGGQYEEAFKNAHTLKGLSGNLGLESFYQTISVLTEQLRNKNLDHLEESMRDAEDIYKMLIQKISRL</sequence>
<organism evidence="3 5">
    <name type="scientific">Eisenbergiella tayi</name>
    <dbReference type="NCBI Taxonomy" id="1432052"/>
    <lineage>
        <taxon>Bacteria</taxon>
        <taxon>Bacillati</taxon>
        <taxon>Bacillota</taxon>
        <taxon>Clostridia</taxon>
        <taxon>Lachnospirales</taxon>
        <taxon>Lachnospiraceae</taxon>
        <taxon>Eisenbergiella</taxon>
    </lineage>
</organism>
<dbReference type="InterPro" id="IPR036641">
    <property type="entry name" value="HPT_dom_sf"/>
</dbReference>
<gene>
    <name evidence="4" type="ORF">BEH84_02867</name>
    <name evidence="3" type="ORF">BEI61_03515</name>
</gene>
<dbReference type="Pfam" id="PF01627">
    <property type="entry name" value="Hpt"/>
    <property type="match status" value="1"/>
</dbReference>
<feature type="domain" description="HPt" evidence="2">
    <location>
        <begin position="22"/>
        <end position="117"/>
    </location>
</feature>
<dbReference type="GO" id="GO:0000160">
    <property type="term" value="P:phosphorelay signal transduction system"/>
    <property type="evidence" value="ECO:0007669"/>
    <property type="project" value="InterPro"/>
</dbReference>
<reference evidence="5 6" key="1">
    <citation type="submission" date="2016-07" db="EMBL/GenBank/DDBJ databases">
        <title>Characterization of isolates of Eisenbergiella tayi derived from blood cultures, using whole genome sequencing.</title>
        <authorList>
            <person name="Burdz T."/>
            <person name="Wiebe D."/>
            <person name="Huynh C."/>
            <person name="Bernard K."/>
        </authorList>
    </citation>
    <scope>NUCLEOTIDE SEQUENCE [LARGE SCALE GENOMIC DNA]</scope>
    <source>
        <strain evidence="3 5">NML 110608</strain>
        <strain evidence="4 6">NML 120489</strain>
    </source>
</reference>
<protein>
    <submittedName>
        <fullName evidence="3">Hpt domain protein</fullName>
    </submittedName>
</protein>
<dbReference type="EMBL" id="MCGH01000002">
    <property type="protein sequence ID" value="ODM07625.1"/>
    <property type="molecule type" value="Genomic_DNA"/>
</dbReference>
<dbReference type="Proteomes" id="UP000094067">
    <property type="component" value="Unassembled WGS sequence"/>
</dbReference>
<accession>A0A1E3AFV9</accession>
<keyword evidence="1" id="KW-0597">Phosphoprotein</keyword>
<dbReference type="Gene3D" id="1.20.120.160">
    <property type="entry name" value="HPT domain"/>
    <property type="match status" value="1"/>
</dbReference>
<dbReference type="SUPFAM" id="SSF47226">
    <property type="entry name" value="Histidine-containing phosphotransfer domain, HPT domain"/>
    <property type="match status" value="1"/>
</dbReference>
<evidence type="ECO:0000313" key="5">
    <source>
        <dbReference type="Proteomes" id="UP000094067"/>
    </source>
</evidence>
<feature type="modified residue" description="Phosphohistidine" evidence="1">
    <location>
        <position position="63"/>
    </location>
</feature>
<dbReference type="InterPro" id="IPR008207">
    <property type="entry name" value="Sig_transdc_His_kin_Hpt_dom"/>
</dbReference>
<evidence type="ECO:0000313" key="3">
    <source>
        <dbReference type="EMBL" id="ODM07625.1"/>
    </source>
</evidence>
<dbReference type="EMBL" id="MCGI01000002">
    <property type="protein sequence ID" value="ODM12252.1"/>
    <property type="molecule type" value="Genomic_DNA"/>
</dbReference>
<comment type="caution">
    <text evidence="3">The sequence shown here is derived from an EMBL/GenBank/DDBJ whole genome shotgun (WGS) entry which is preliminary data.</text>
</comment>
<evidence type="ECO:0000313" key="6">
    <source>
        <dbReference type="Proteomes" id="UP000095003"/>
    </source>
</evidence>
<dbReference type="PROSITE" id="PS50894">
    <property type="entry name" value="HPT"/>
    <property type="match status" value="1"/>
</dbReference>